<dbReference type="InterPro" id="IPR036047">
    <property type="entry name" value="F-box-like_dom_sf"/>
</dbReference>
<dbReference type="CDD" id="cd22160">
    <property type="entry name" value="F-box_AtFBL13-like"/>
    <property type="match status" value="1"/>
</dbReference>
<name>A0AAQ3N1U1_VIGMU</name>
<dbReference type="Gene3D" id="1.20.1280.50">
    <property type="match status" value="1"/>
</dbReference>
<dbReference type="Gene3D" id="3.80.10.10">
    <property type="entry name" value="Ribonuclease Inhibitor"/>
    <property type="match status" value="1"/>
</dbReference>
<proteinExistence type="predicted"/>
<dbReference type="InterPro" id="IPR053781">
    <property type="entry name" value="F-box_AtFBL13-like"/>
</dbReference>
<organism evidence="2 3">
    <name type="scientific">Vigna mungo</name>
    <name type="common">Black gram</name>
    <name type="synonym">Phaseolus mungo</name>
    <dbReference type="NCBI Taxonomy" id="3915"/>
    <lineage>
        <taxon>Eukaryota</taxon>
        <taxon>Viridiplantae</taxon>
        <taxon>Streptophyta</taxon>
        <taxon>Embryophyta</taxon>
        <taxon>Tracheophyta</taxon>
        <taxon>Spermatophyta</taxon>
        <taxon>Magnoliopsida</taxon>
        <taxon>eudicotyledons</taxon>
        <taxon>Gunneridae</taxon>
        <taxon>Pentapetalae</taxon>
        <taxon>rosids</taxon>
        <taxon>fabids</taxon>
        <taxon>Fabales</taxon>
        <taxon>Fabaceae</taxon>
        <taxon>Papilionoideae</taxon>
        <taxon>50 kb inversion clade</taxon>
        <taxon>NPAAA clade</taxon>
        <taxon>indigoferoid/millettioid clade</taxon>
        <taxon>Phaseoleae</taxon>
        <taxon>Vigna</taxon>
    </lineage>
</organism>
<dbReference type="Proteomes" id="UP001374535">
    <property type="component" value="Chromosome 8"/>
</dbReference>
<dbReference type="PROSITE" id="PS50181">
    <property type="entry name" value="FBOX"/>
    <property type="match status" value="1"/>
</dbReference>
<protein>
    <recommendedName>
        <fullName evidence="1">F-box domain-containing protein</fullName>
    </recommendedName>
</protein>
<dbReference type="InterPro" id="IPR032675">
    <property type="entry name" value="LRR_dom_sf"/>
</dbReference>
<dbReference type="PANTHER" id="PTHR31293:SF12">
    <property type="entry name" value="RNI-LIKE SUPERFAMILY PROTEIN"/>
    <property type="match status" value="1"/>
</dbReference>
<evidence type="ECO:0000259" key="1">
    <source>
        <dbReference type="PROSITE" id="PS50181"/>
    </source>
</evidence>
<gene>
    <name evidence="2" type="ORF">V8G54_027114</name>
</gene>
<dbReference type="InterPro" id="IPR001810">
    <property type="entry name" value="F-box_dom"/>
</dbReference>
<keyword evidence="3" id="KW-1185">Reference proteome</keyword>
<evidence type="ECO:0000313" key="3">
    <source>
        <dbReference type="Proteomes" id="UP001374535"/>
    </source>
</evidence>
<dbReference type="SUPFAM" id="SSF52047">
    <property type="entry name" value="RNI-like"/>
    <property type="match status" value="1"/>
</dbReference>
<reference evidence="2 3" key="1">
    <citation type="journal article" date="2023" name="Life. Sci Alliance">
        <title>Evolutionary insights into 3D genome organization and epigenetic landscape of Vigna mungo.</title>
        <authorList>
            <person name="Junaid A."/>
            <person name="Singh B."/>
            <person name="Bhatia S."/>
        </authorList>
    </citation>
    <scope>NUCLEOTIDE SEQUENCE [LARGE SCALE GENOMIC DNA]</scope>
    <source>
        <strain evidence="2">Urdbean</strain>
    </source>
</reference>
<dbReference type="InterPro" id="IPR055294">
    <property type="entry name" value="FBL60-like"/>
</dbReference>
<dbReference type="Pfam" id="PF00646">
    <property type="entry name" value="F-box"/>
    <property type="match status" value="1"/>
</dbReference>
<feature type="domain" description="F-box" evidence="1">
    <location>
        <begin position="2"/>
        <end position="57"/>
    </location>
</feature>
<dbReference type="SUPFAM" id="SSF81383">
    <property type="entry name" value="F-box domain"/>
    <property type="match status" value="1"/>
</dbReference>
<evidence type="ECO:0000313" key="2">
    <source>
        <dbReference type="EMBL" id="WVZ01045.1"/>
    </source>
</evidence>
<dbReference type="EMBL" id="CP144693">
    <property type="protein sequence ID" value="WVZ01045.1"/>
    <property type="molecule type" value="Genomic_DNA"/>
</dbReference>
<sequence>MSDLISSLPDEIICYILYFLPSKQVVATSVLSKRWTLLWRYVSSLDFDLNQDFYEDDHDNGYCHSMHSFLVRRGDQPLYKFRIRGYSCDITKSIKSLIRTALSGSGRVQIIDLFCLWEDTAISSMVFNFKTLVALKLKYTIMEDISFVDLPFLKFLHLKYIISLIEDYLSQILSGCPNLEDLKVRVGTSEAKGKFIRLSKLVRANIDNILLSLETFKEVEVLRFNWLTPVRFITFYNCSLPHRISTAEILITT</sequence>
<accession>A0AAQ3N1U1</accession>
<dbReference type="AlphaFoldDB" id="A0AAQ3N1U1"/>
<dbReference type="PANTHER" id="PTHR31293">
    <property type="entry name" value="RNI-LIKE SUPERFAMILY PROTEIN"/>
    <property type="match status" value="1"/>
</dbReference>